<dbReference type="RefSeq" id="WP_323305245.1">
    <property type="nucleotide sequence ID" value="NZ_JAYGHX010000004.1"/>
</dbReference>
<dbReference type="SUPFAM" id="SSF53756">
    <property type="entry name" value="UDP-Glycosyltransferase/glycogen phosphorylase"/>
    <property type="match status" value="1"/>
</dbReference>
<evidence type="ECO:0000256" key="2">
    <source>
        <dbReference type="ARBA" id="ARBA00022679"/>
    </source>
</evidence>
<organism evidence="3 4">
    <name type="scientific">Cyanobium gracile UHCC 0139</name>
    <dbReference type="NCBI Taxonomy" id="3110308"/>
    <lineage>
        <taxon>Bacteria</taxon>
        <taxon>Bacillati</taxon>
        <taxon>Cyanobacteriota</taxon>
        <taxon>Cyanophyceae</taxon>
        <taxon>Synechococcales</taxon>
        <taxon>Prochlorococcaceae</taxon>
        <taxon>Cyanobium</taxon>
    </lineage>
</organism>
<dbReference type="InterPro" id="IPR002213">
    <property type="entry name" value="UDP_glucos_trans"/>
</dbReference>
<sequence length="442" mass="48650">MNILFSMHGEAGHHLGTFRLARALASRGHRVTYLGLPRVRQLVEAQGFAFIAFAEDLFTTSGAAQQSPAAAAALFRRYTTAIVDGRLDACLRSARPDLLLCDAFLWYVALRAQRLGLPTIGISTSLFLFDNPRIPPAVTSIRPGRGVLSALRISLAWKMMHLRHLVTKRLASRLVGAYRAPLRMHHLTDTFAWVARQSGVRLRRHVTHRLDEIGPHLILPELVLCPAAFQLPGPRPAERRHCGDFIDLQRQEPPLPFDPSGRTIIFCSLGTSAAAYRQARRFFAAVAEASALAPEWFFVLHISDPALIGALASSANLLVVPWISQLTLLRHAAVMVHHGGLNSIMECVHREVPMVILPCARDQPGNAVRAAHHQLALTADVRSITGDRLRRLIGEAMGDAALKRGLRRLKDQIEQERGLEQALAFIEGFTAGFTAGGNSDRP</sequence>
<proteinExistence type="predicted"/>
<keyword evidence="4" id="KW-1185">Reference proteome</keyword>
<keyword evidence="2" id="KW-0808">Transferase</keyword>
<dbReference type="PANTHER" id="PTHR48043">
    <property type="entry name" value="EG:EG0003.4 PROTEIN-RELATED"/>
    <property type="match status" value="1"/>
</dbReference>
<keyword evidence="1" id="KW-0328">Glycosyltransferase</keyword>
<dbReference type="Pfam" id="PF00201">
    <property type="entry name" value="UDPGT"/>
    <property type="match status" value="1"/>
</dbReference>
<comment type="caution">
    <text evidence="3">The sequence shown here is derived from an EMBL/GenBank/DDBJ whole genome shotgun (WGS) entry which is preliminary data.</text>
</comment>
<evidence type="ECO:0000313" key="4">
    <source>
        <dbReference type="Proteomes" id="UP001304461"/>
    </source>
</evidence>
<accession>A0ABU5RTS0</accession>
<dbReference type="PANTHER" id="PTHR48043:SF145">
    <property type="entry name" value="FI06409P-RELATED"/>
    <property type="match status" value="1"/>
</dbReference>
<protein>
    <submittedName>
        <fullName evidence="3">Glycosyltransferase</fullName>
    </submittedName>
</protein>
<reference evidence="3 4" key="1">
    <citation type="submission" date="2023-12" db="EMBL/GenBank/DDBJ databases">
        <title>Baltic Sea Cyanobacteria.</title>
        <authorList>
            <person name="Delbaje E."/>
            <person name="Fewer D.P."/>
            <person name="Shishido T.K."/>
        </authorList>
    </citation>
    <scope>NUCLEOTIDE SEQUENCE [LARGE SCALE GENOMIC DNA]</scope>
    <source>
        <strain evidence="3 4">UHCC 0139</strain>
    </source>
</reference>
<name>A0ABU5RTS0_9CYAN</name>
<dbReference type="Proteomes" id="UP001304461">
    <property type="component" value="Unassembled WGS sequence"/>
</dbReference>
<evidence type="ECO:0000313" key="3">
    <source>
        <dbReference type="EMBL" id="MEA5391199.1"/>
    </source>
</evidence>
<dbReference type="CDD" id="cd03784">
    <property type="entry name" value="GT1_Gtf-like"/>
    <property type="match status" value="1"/>
</dbReference>
<dbReference type="InterPro" id="IPR050271">
    <property type="entry name" value="UDP-glycosyltransferase"/>
</dbReference>
<dbReference type="EMBL" id="JAYGHX010000004">
    <property type="protein sequence ID" value="MEA5391199.1"/>
    <property type="molecule type" value="Genomic_DNA"/>
</dbReference>
<evidence type="ECO:0000256" key="1">
    <source>
        <dbReference type="ARBA" id="ARBA00022676"/>
    </source>
</evidence>
<dbReference type="Gene3D" id="3.40.50.2000">
    <property type="entry name" value="Glycogen Phosphorylase B"/>
    <property type="match status" value="2"/>
</dbReference>
<gene>
    <name evidence="3" type="ORF">VB738_07980</name>
</gene>